<dbReference type="EMBL" id="JANPWB010000008">
    <property type="protein sequence ID" value="KAJ1164853.1"/>
    <property type="molecule type" value="Genomic_DNA"/>
</dbReference>
<evidence type="ECO:0000313" key="1">
    <source>
        <dbReference type="EMBL" id="KAJ1164853.1"/>
    </source>
</evidence>
<keyword evidence="2" id="KW-1185">Reference proteome</keyword>
<organism evidence="1 2">
    <name type="scientific">Pleurodeles waltl</name>
    <name type="common">Iberian ribbed newt</name>
    <dbReference type="NCBI Taxonomy" id="8319"/>
    <lineage>
        <taxon>Eukaryota</taxon>
        <taxon>Metazoa</taxon>
        <taxon>Chordata</taxon>
        <taxon>Craniata</taxon>
        <taxon>Vertebrata</taxon>
        <taxon>Euteleostomi</taxon>
        <taxon>Amphibia</taxon>
        <taxon>Batrachia</taxon>
        <taxon>Caudata</taxon>
        <taxon>Salamandroidea</taxon>
        <taxon>Salamandridae</taxon>
        <taxon>Pleurodelinae</taxon>
        <taxon>Pleurodeles</taxon>
    </lineage>
</organism>
<gene>
    <name evidence="1" type="ORF">NDU88_005286</name>
</gene>
<evidence type="ECO:0000313" key="2">
    <source>
        <dbReference type="Proteomes" id="UP001066276"/>
    </source>
</evidence>
<protein>
    <submittedName>
        <fullName evidence="1">Uncharacterized protein</fullName>
    </submittedName>
</protein>
<proteinExistence type="predicted"/>
<dbReference type="Proteomes" id="UP001066276">
    <property type="component" value="Chromosome 4_2"/>
</dbReference>
<reference evidence="1" key="1">
    <citation type="journal article" date="2022" name="bioRxiv">
        <title>Sequencing and chromosome-scale assembly of the giantPleurodeles waltlgenome.</title>
        <authorList>
            <person name="Brown T."/>
            <person name="Elewa A."/>
            <person name="Iarovenko S."/>
            <person name="Subramanian E."/>
            <person name="Araus A.J."/>
            <person name="Petzold A."/>
            <person name="Susuki M."/>
            <person name="Suzuki K.-i.T."/>
            <person name="Hayashi T."/>
            <person name="Toyoda A."/>
            <person name="Oliveira C."/>
            <person name="Osipova E."/>
            <person name="Leigh N.D."/>
            <person name="Simon A."/>
            <person name="Yun M.H."/>
        </authorList>
    </citation>
    <scope>NUCLEOTIDE SEQUENCE</scope>
    <source>
        <strain evidence="1">20211129_DDA</strain>
        <tissue evidence="1">Liver</tissue>
    </source>
</reference>
<comment type="caution">
    <text evidence="1">The sequence shown here is derived from an EMBL/GenBank/DDBJ whole genome shotgun (WGS) entry which is preliminary data.</text>
</comment>
<dbReference type="AlphaFoldDB" id="A0AAV7SLC3"/>
<name>A0AAV7SLC3_PLEWA</name>
<sequence length="70" mass="7752">MNECATRLTLNVKHPPRTGHGADRDYEGNASLTPAAACSVGRTHRWNCPAGNLLQKCLVETSRQHRLKLQ</sequence>
<accession>A0AAV7SLC3</accession>